<protein>
    <submittedName>
        <fullName evidence="1">Uncharacterized protein</fullName>
    </submittedName>
</protein>
<keyword evidence="2" id="KW-1185">Reference proteome</keyword>
<reference evidence="1 2" key="1">
    <citation type="submission" date="2019-02" db="EMBL/GenBank/DDBJ databases">
        <title>Deep-cultivation of Planctomycetes and their phenomic and genomic characterization uncovers novel biology.</title>
        <authorList>
            <person name="Wiegand S."/>
            <person name="Jogler M."/>
            <person name="Boedeker C."/>
            <person name="Pinto D."/>
            <person name="Vollmers J."/>
            <person name="Rivas-Marin E."/>
            <person name="Kohn T."/>
            <person name="Peeters S.H."/>
            <person name="Heuer A."/>
            <person name="Rast P."/>
            <person name="Oberbeckmann S."/>
            <person name="Bunk B."/>
            <person name="Jeske O."/>
            <person name="Meyerdierks A."/>
            <person name="Storesund J.E."/>
            <person name="Kallscheuer N."/>
            <person name="Luecker S."/>
            <person name="Lage O.M."/>
            <person name="Pohl T."/>
            <person name="Merkel B.J."/>
            <person name="Hornburger P."/>
            <person name="Mueller R.-W."/>
            <person name="Bruemmer F."/>
            <person name="Labrenz M."/>
            <person name="Spormann A.M."/>
            <person name="Op Den Camp H."/>
            <person name="Overmann J."/>
            <person name="Amann R."/>
            <person name="Jetten M.S.M."/>
            <person name="Mascher T."/>
            <person name="Medema M.H."/>
            <person name="Devos D.P."/>
            <person name="Kaster A.-K."/>
            <person name="Ovreas L."/>
            <person name="Rohde M."/>
            <person name="Galperin M.Y."/>
            <person name="Jogler C."/>
        </authorList>
    </citation>
    <scope>NUCLEOTIDE SEQUENCE [LARGE SCALE GENOMIC DNA]</scope>
    <source>
        <strain evidence="1 2">Enr8</strain>
    </source>
</reference>
<sequence>MLFELETEGDGIKRVSHKTFEKVTLPDLMLQGTPSSPIRIQDVQFLHCRISPGTAWLGGQIELEDVLFENLDCGDALRINSECHCRRITIVGKLPKAFWVRPDDGVTLARNTTDDSIVFDISTYTGEVEIIGYAGPEVKKDAERHVSLYSHWKDEVNWQELGIGGLSFWRLALQKITSGGTGRGVFSLPTTKSKNYQKTLEQRARLEEAGLSFD</sequence>
<gene>
    <name evidence="1" type="ORF">Enr8_23220</name>
</gene>
<dbReference type="RefSeq" id="WP_146431527.1">
    <property type="nucleotide sequence ID" value="NZ_SJPF01000002.1"/>
</dbReference>
<proteinExistence type="predicted"/>
<dbReference type="OrthoDB" id="9429417at2"/>
<comment type="caution">
    <text evidence="1">The sequence shown here is derived from an EMBL/GenBank/DDBJ whole genome shotgun (WGS) entry which is preliminary data.</text>
</comment>
<dbReference type="EMBL" id="SJPF01000002">
    <property type="protein sequence ID" value="TWT34907.1"/>
    <property type="molecule type" value="Genomic_DNA"/>
</dbReference>
<dbReference type="Proteomes" id="UP000318878">
    <property type="component" value="Unassembled WGS sequence"/>
</dbReference>
<accession>A0A5C5VAF5</accession>
<name>A0A5C5VAF5_9BACT</name>
<evidence type="ECO:0000313" key="2">
    <source>
        <dbReference type="Proteomes" id="UP000318878"/>
    </source>
</evidence>
<evidence type="ECO:0000313" key="1">
    <source>
        <dbReference type="EMBL" id="TWT34907.1"/>
    </source>
</evidence>
<dbReference type="AlphaFoldDB" id="A0A5C5VAF5"/>
<organism evidence="1 2">
    <name type="scientific">Blastopirellula retiformator</name>
    <dbReference type="NCBI Taxonomy" id="2527970"/>
    <lineage>
        <taxon>Bacteria</taxon>
        <taxon>Pseudomonadati</taxon>
        <taxon>Planctomycetota</taxon>
        <taxon>Planctomycetia</taxon>
        <taxon>Pirellulales</taxon>
        <taxon>Pirellulaceae</taxon>
        <taxon>Blastopirellula</taxon>
    </lineage>
</organism>